<dbReference type="EMBL" id="WKLC01000006">
    <property type="protein sequence ID" value="MSE13706.1"/>
    <property type="molecule type" value="Genomic_DNA"/>
</dbReference>
<proteinExistence type="predicted"/>
<dbReference type="RefSeq" id="WP_187495412.1">
    <property type="nucleotide sequence ID" value="NZ_JACSWY010000027.1"/>
</dbReference>
<organism evidence="2 3">
    <name type="scientific">Enterobacter agglomerans</name>
    <name type="common">Erwinia herbicola</name>
    <name type="synonym">Pantoea agglomerans</name>
    <dbReference type="NCBI Taxonomy" id="549"/>
    <lineage>
        <taxon>Bacteria</taxon>
        <taxon>Pseudomonadati</taxon>
        <taxon>Pseudomonadota</taxon>
        <taxon>Gammaproteobacteria</taxon>
        <taxon>Enterobacterales</taxon>
        <taxon>Erwiniaceae</taxon>
        <taxon>Pantoea</taxon>
        <taxon>Pantoea agglomerans group</taxon>
    </lineage>
</organism>
<evidence type="ECO:0000256" key="1">
    <source>
        <dbReference type="SAM" id="Phobius"/>
    </source>
</evidence>
<dbReference type="AlphaFoldDB" id="A0A7X2MIF6"/>
<name>A0A7X2MIF6_ENTAG</name>
<sequence length="107" mass="12292">MNAKYYAIHFCFGLMMLALFAYPWITNPVEPRNQIMAAVALVNCFLYPFSKLALENLVMRVGGKGVWKKKFFTIDPVGNSKIRALHWIFSFIFAIPISLLALPFMKK</sequence>
<accession>A0A7X2MIF6</accession>
<keyword evidence="1" id="KW-1133">Transmembrane helix</keyword>
<keyword evidence="1" id="KW-0812">Transmembrane</keyword>
<evidence type="ECO:0000313" key="3">
    <source>
        <dbReference type="Proteomes" id="UP000461948"/>
    </source>
</evidence>
<keyword evidence="1" id="KW-0472">Membrane</keyword>
<feature type="transmembrane region" description="Helical" evidence="1">
    <location>
        <begin position="6"/>
        <end position="25"/>
    </location>
</feature>
<comment type="caution">
    <text evidence="2">The sequence shown here is derived from an EMBL/GenBank/DDBJ whole genome shotgun (WGS) entry which is preliminary data.</text>
</comment>
<reference evidence="2 3" key="1">
    <citation type="submission" date="2019-11" db="EMBL/GenBank/DDBJ databases">
        <title>Draft Genome Sequence of Plant Growth-Promoting Rhizosphere-Associated Bacteria.</title>
        <authorList>
            <person name="Vasilyev I.Y."/>
            <person name="Radchenko V."/>
            <person name="Ilnitskaya E.V."/>
        </authorList>
    </citation>
    <scope>NUCLEOTIDE SEQUENCE [LARGE SCALE GENOMIC DNA]</scope>
    <source>
        <strain evidence="2 3">VRA_MhP_f</strain>
    </source>
</reference>
<evidence type="ECO:0000313" key="2">
    <source>
        <dbReference type="EMBL" id="MSE13706.1"/>
    </source>
</evidence>
<feature type="transmembrane region" description="Helical" evidence="1">
    <location>
        <begin position="84"/>
        <end position="105"/>
    </location>
</feature>
<dbReference type="Proteomes" id="UP000461948">
    <property type="component" value="Unassembled WGS sequence"/>
</dbReference>
<gene>
    <name evidence="2" type="ORF">GKC49_00575</name>
</gene>
<protein>
    <submittedName>
        <fullName evidence="2">Uncharacterized protein</fullName>
    </submittedName>
</protein>